<dbReference type="OMA" id="PWHTTFK"/>
<reference evidence="2 3" key="1">
    <citation type="journal article" date="2011" name="PLoS Pathog.">
        <title>Endophytic Life Strategies Decoded by Genome and Transcriptome Analyses of the Mutualistic Root Symbiont Piriformospora indica.</title>
        <authorList>
            <person name="Zuccaro A."/>
            <person name="Lahrmann U."/>
            <person name="Guldener U."/>
            <person name="Langen G."/>
            <person name="Pfiffi S."/>
            <person name="Biedenkopf D."/>
            <person name="Wong P."/>
            <person name="Samans B."/>
            <person name="Grimm C."/>
            <person name="Basiewicz M."/>
            <person name="Murat C."/>
            <person name="Martin F."/>
            <person name="Kogel K.H."/>
        </authorList>
    </citation>
    <scope>NUCLEOTIDE SEQUENCE [LARGE SCALE GENOMIC DNA]</scope>
    <source>
        <strain evidence="2 3">DSM 11827</strain>
    </source>
</reference>
<dbReference type="eggNOG" id="ENOG502RFG7">
    <property type="taxonomic scope" value="Eukaryota"/>
</dbReference>
<accession>G4TK56</accession>
<dbReference type="HOGENOM" id="CLU_032666_0_0_1"/>
<sequence>MNKLLQASTTFTISRSATRRYQSASQKLFEDAEREENDEELRKTKEKLEQRLLQDTNWTGEEKTEDTVLRMLVDKHKPLRTGFIQTADEKIKANPPKVRPMLGQESQPHEAKDDVILPGIEGHKPWMTTYKTPSFAVNPSIRVMRLPPQPAASRKPADEGSTIRGPTREERARMETADRVASAREKVIDYRFAGISPATTGDSAPRANPKTMQGWRSLVEERIEEARNQGAFKNNLLLNNLVKRNGASPPWVELQRDLDSNVATFRNILRSSWVRRVCRHLPTTYLDPEAIYKLSPESLAEVRDAAWEQKERAYHEQAIKELNSLVRRYNAIAPYSVRRGLHVLEQELERCYSTSGEIIYKELRAQRDVMTSAGRPKSQSQVADAGLSNSTGLWAQLVAAIRSLLRA</sequence>
<dbReference type="AlphaFoldDB" id="G4TK56"/>
<feature type="compositionally biased region" description="Basic and acidic residues" evidence="1">
    <location>
        <begin position="166"/>
        <end position="180"/>
    </location>
</feature>
<dbReference type="PANTHER" id="PTHR39394">
    <property type="entry name" value="YALI0E31793P"/>
    <property type="match status" value="1"/>
</dbReference>
<evidence type="ECO:0000313" key="2">
    <source>
        <dbReference type="EMBL" id="CCA71699.1"/>
    </source>
</evidence>
<dbReference type="OrthoDB" id="547796at2759"/>
<keyword evidence="3" id="KW-1185">Reference proteome</keyword>
<evidence type="ECO:0000256" key="1">
    <source>
        <dbReference type="SAM" id="MobiDB-lite"/>
    </source>
</evidence>
<name>G4TK56_SERID</name>
<evidence type="ECO:0000313" key="3">
    <source>
        <dbReference type="Proteomes" id="UP000007148"/>
    </source>
</evidence>
<dbReference type="STRING" id="1109443.G4TK56"/>
<organism evidence="2 3">
    <name type="scientific">Serendipita indica (strain DSM 11827)</name>
    <name type="common">Root endophyte fungus</name>
    <name type="synonym">Piriformospora indica</name>
    <dbReference type="NCBI Taxonomy" id="1109443"/>
    <lineage>
        <taxon>Eukaryota</taxon>
        <taxon>Fungi</taxon>
        <taxon>Dikarya</taxon>
        <taxon>Basidiomycota</taxon>
        <taxon>Agaricomycotina</taxon>
        <taxon>Agaricomycetes</taxon>
        <taxon>Sebacinales</taxon>
        <taxon>Serendipitaceae</taxon>
        <taxon>Serendipita</taxon>
    </lineage>
</organism>
<dbReference type="Proteomes" id="UP000007148">
    <property type="component" value="Unassembled WGS sequence"/>
</dbReference>
<dbReference type="PANTHER" id="PTHR39394:SF1">
    <property type="entry name" value="DNAJ HOMOLOGUE SUBFAMILY C MEMBER 28 CONSERVED DOMAIN-CONTAINING PROTEIN"/>
    <property type="match status" value="1"/>
</dbReference>
<dbReference type="InParanoid" id="G4TK56"/>
<feature type="region of interest" description="Disordered" evidence="1">
    <location>
        <begin position="148"/>
        <end position="180"/>
    </location>
</feature>
<evidence type="ECO:0008006" key="4">
    <source>
        <dbReference type="Google" id="ProtNLM"/>
    </source>
</evidence>
<dbReference type="EMBL" id="CAFZ01000131">
    <property type="protein sequence ID" value="CCA71699.1"/>
    <property type="molecule type" value="Genomic_DNA"/>
</dbReference>
<protein>
    <recommendedName>
        <fullName evidence="4">DnaJ homologue subfamily C member 28 conserved domain-containing protein</fullName>
    </recommendedName>
</protein>
<proteinExistence type="predicted"/>
<gene>
    <name evidence="2" type="ORF">PIIN_05634</name>
</gene>
<comment type="caution">
    <text evidence="2">The sequence shown here is derived from an EMBL/GenBank/DDBJ whole genome shotgun (WGS) entry which is preliminary data.</text>
</comment>